<feature type="transmembrane region" description="Helical" evidence="1">
    <location>
        <begin position="49"/>
        <end position="70"/>
    </location>
</feature>
<evidence type="ECO:0000313" key="3">
    <source>
        <dbReference type="Proteomes" id="UP000051673"/>
    </source>
</evidence>
<comment type="caution">
    <text evidence="2">The sequence shown here is derived from an EMBL/GenBank/DDBJ whole genome shotgun (WGS) entry which is preliminary data.</text>
</comment>
<keyword evidence="1" id="KW-1133">Transmembrane helix</keyword>
<keyword evidence="3" id="KW-1185">Reference proteome</keyword>
<feature type="transmembrane region" description="Helical" evidence="1">
    <location>
        <begin position="123"/>
        <end position="144"/>
    </location>
</feature>
<dbReference type="PATRIC" id="fig|1620.3.peg.673"/>
<evidence type="ECO:0000313" key="2">
    <source>
        <dbReference type="EMBL" id="KRN77143.1"/>
    </source>
</evidence>
<gene>
    <name evidence="2" type="ORF">IV67_GL000664</name>
</gene>
<feature type="transmembrane region" description="Helical" evidence="1">
    <location>
        <begin position="6"/>
        <end position="29"/>
    </location>
</feature>
<dbReference type="STRING" id="1620.IV67_GL000664"/>
<evidence type="ECO:0000256" key="1">
    <source>
        <dbReference type="SAM" id="Phobius"/>
    </source>
</evidence>
<protein>
    <submittedName>
        <fullName evidence="2">Uncharacterized protein</fullName>
    </submittedName>
</protein>
<dbReference type="EMBL" id="JQCD01000024">
    <property type="protein sequence ID" value="KRN77143.1"/>
    <property type="molecule type" value="Genomic_DNA"/>
</dbReference>
<keyword evidence="1" id="KW-0472">Membrane</keyword>
<reference evidence="2 3" key="1">
    <citation type="journal article" date="2015" name="Genome Announc.">
        <title>Expanding the biotechnology potential of lactobacilli through comparative genomics of 213 strains and associated genera.</title>
        <authorList>
            <person name="Sun Z."/>
            <person name="Harris H.M."/>
            <person name="McCann A."/>
            <person name="Guo C."/>
            <person name="Argimon S."/>
            <person name="Zhang W."/>
            <person name="Yang X."/>
            <person name="Jeffery I.B."/>
            <person name="Cooney J.C."/>
            <person name="Kagawa T.F."/>
            <person name="Liu W."/>
            <person name="Song Y."/>
            <person name="Salvetti E."/>
            <person name="Wrobel A."/>
            <person name="Rasinkangas P."/>
            <person name="Parkhill J."/>
            <person name="Rea M.C."/>
            <person name="O'Sullivan O."/>
            <person name="Ritari J."/>
            <person name="Douillard F.P."/>
            <person name="Paul Ross R."/>
            <person name="Yang R."/>
            <person name="Briner A.E."/>
            <person name="Felis G.E."/>
            <person name="de Vos W.M."/>
            <person name="Barrangou R."/>
            <person name="Klaenhammer T.R."/>
            <person name="Caufield P.W."/>
            <person name="Cui Y."/>
            <person name="Zhang H."/>
            <person name="O'Toole P.W."/>
        </authorList>
    </citation>
    <scope>NUCLEOTIDE SEQUENCE [LARGE SCALE GENOMIC DNA]</scope>
    <source>
        <strain evidence="2 3">DSM 20014</strain>
    </source>
</reference>
<keyword evidence="1" id="KW-0812">Transmembrane</keyword>
<feature type="transmembrane region" description="Helical" evidence="1">
    <location>
        <begin position="156"/>
        <end position="176"/>
    </location>
</feature>
<feature type="transmembrane region" description="Helical" evidence="1">
    <location>
        <begin position="82"/>
        <end position="102"/>
    </location>
</feature>
<sequence length="183" mass="20352">MSGEMVIVIFFVTSIVAYVAARFFALGIIKTFEENANQMEASVLVKVSMMGICNVMGGILLMLGLVSIFLDFNPQSSKDASILIWVVALGIIVISANYYRILNSIETKIGHLESTFHTYLDTVFFYWDMVWPFVSLMSALITSMASTFGMEMNGQATIVLINIASIVIPKVTKIFLRRHSEKA</sequence>
<accession>A0A0R2JRK7</accession>
<name>A0A0R2JRK7_9LACO</name>
<dbReference type="AlphaFoldDB" id="A0A0R2JRK7"/>
<dbReference type="RefSeq" id="WP_057788134.1">
    <property type="nucleotide sequence ID" value="NZ_JQCD01000024.1"/>
</dbReference>
<organism evidence="2 3">
    <name type="scientific">Weissella minor</name>
    <dbReference type="NCBI Taxonomy" id="1620"/>
    <lineage>
        <taxon>Bacteria</taxon>
        <taxon>Bacillati</taxon>
        <taxon>Bacillota</taxon>
        <taxon>Bacilli</taxon>
        <taxon>Lactobacillales</taxon>
        <taxon>Lactobacillaceae</taxon>
        <taxon>Weissella</taxon>
    </lineage>
</organism>
<proteinExistence type="predicted"/>
<dbReference type="Proteomes" id="UP000051673">
    <property type="component" value="Unassembled WGS sequence"/>
</dbReference>